<comment type="caution">
    <text evidence="7">The sequence shown here is derived from an EMBL/GenBank/DDBJ whole genome shotgun (WGS) entry which is preliminary data.</text>
</comment>
<evidence type="ECO:0000313" key="5">
    <source>
        <dbReference type="EMBL" id="KAG2966891.1"/>
    </source>
</evidence>
<evidence type="ECO:0000313" key="6">
    <source>
        <dbReference type="EMBL" id="KAG3210917.1"/>
    </source>
</evidence>
<dbReference type="Proteomes" id="UP000774804">
    <property type="component" value="Unassembled WGS sequence"/>
</dbReference>
<protein>
    <submittedName>
        <fullName evidence="7">Uncharacterized protein</fullName>
    </submittedName>
</protein>
<feature type="region of interest" description="Disordered" evidence="1">
    <location>
        <begin position="1"/>
        <end position="29"/>
    </location>
</feature>
<dbReference type="AlphaFoldDB" id="A0A329RVY8"/>
<reference evidence="2" key="2">
    <citation type="submission" date="2018-10" db="EMBL/GenBank/DDBJ databases">
        <title>Effector identification in a new, highly contiguous assembly of the strawberry crown rot pathogen Phytophthora cactorum.</title>
        <authorList>
            <person name="Armitage A.D."/>
            <person name="Nellist C.F."/>
            <person name="Bates H."/>
            <person name="Vickerstaff R.J."/>
            <person name="Harrison R.J."/>
        </authorList>
    </citation>
    <scope>NUCLEOTIDE SEQUENCE</scope>
    <source>
        <strain evidence="2">15-7</strain>
        <strain evidence="3">4032</strain>
        <strain evidence="4">4040</strain>
        <strain evidence="5">P415</strain>
        <strain evidence="6">P421</strain>
    </source>
</reference>
<dbReference type="EMBL" id="RCMV01001022">
    <property type="protein sequence ID" value="KAG3210917.1"/>
    <property type="molecule type" value="Genomic_DNA"/>
</dbReference>
<evidence type="ECO:0000313" key="7">
    <source>
        <dbReference type="EMBL" id="RAW28691.1"/>
    </source>
</evidence>
<evidence type="ECO:0000256" key="1">
    <source>
        <dbReference type="SAM" id="MobiDB-lite"/>
    </source>
</evidence>
<evidence type="ECO:0000313" key="3">
    <source>
        <dbReference type="EMBL" id="KAG2892401.1"/>
    </source>
</evidence>
<dbReference type="Proteomes" id="UP000736787">
    <property type="component" value="Unassembled WGS sequence"/>
</dbReference>
<dbReference type="EMBL" id="MJFZ01000473">
    <property type="protein sequence ID" value="RAW28691.1"/>
    <property type="molecule type" value="Genomic_DNA"/>
</dbReference>
<dbReference type="Proteomes" id="UP000735874">
    <property type="component" value="Unassembled WGS sequence"/>
</dbReference>
<dbReference type="EMBL" id="RCMK01001015">
    <property type="protein sequence ID" value="KAG2904665.1"/>
    <property type="molecule type" value="Genomic_DNA"/>
</dbReference>
<dbReference type="Proteomes" id="UP000697107">
    <property type="component" value="Unassembled WGS sequence"/>
</dbReference>
<accession>A0A329RVY8</accession>
<evidence type="ECO:0000313" key="2">
    <source>
        <dbReference type="EMBL" id="KAG2858003.1"/>
    </source>
</evidence>
<dbReference type="VEuPathDB" id="FungiDB:PC110_g14935"/>
<proteinExistence type="predicted"/>
<dbReference type="EMBL" id="RCML01000975">
    <property type="protein sequence ID" value="KAG2966891.1"/>
    <property type="molecule type" value="Genomic_DNA"/>
</dbReference>
<dbReference type="EMBL" id="RCMG01000268">
    <property type="protein sequence ID" value="KAG2858003.1"/>
    <property type="molecule type" value="Genomic_DNA"/>
</dbReference>
<feature type="compositionally biased region" description="Polar residues" evidence="1">
    <location>
        <begin position="18"/>
        <end position="28"/>
    </location>
</feature>
<organism evidence="7 8">
    <name type="scientific">Phytophthora cactorum</name>
    <dbReference type="NCBI Taxonomy" id="29920"/>
    <lineage>
        <taxon>Eukaryota</taxon>
        <taxon>Sar</taxon>
        <taxon>Stramenopiles</taxon>
        <taxon>Oomycota</taxon>
        <taxon>Peronosporomycetes</taxon>
        <taxon>Peronosporales</taxon>
        <taxon>Peronosporaceae</taxon>
        <taxon>Phytophthora</taxon>
    </lineage>
</organism>
<dbReference type="Proteomes" id="UP000251314">
    <property type="component" value="Unassembled WGS sequence"/>
</dbReference>
<reference evidence="7 8" key="1">
    <citation type="submission" date="2018-01" db="EMBL/GenBank/DDBJ databases">
        <title>Draft genome of the strawberry crown rot pathogen Phytophthora cactorum.</title>
        <authorList>
            <person name="Armitage A.D."/>
            <person name="Lysoe E."/>
            <person name="Nellist C.F."/>
            <person name="Harrison R.J."/>
            <person name="Brurberg M.B."/>
        </authorList>
    </citation>
    <scope>NUCLEOTIDE SEQUENCE [LARGE SCALE GENOMIC DNA]</scope>
    <source>
        <strain evidence="7 8">10300</strain>
    </source>
</reference>
<gene>
    <name evidence="7" type="ORF">PC110_g14935</name>
    <name evidence="2" type="ORF">PC113_g10207</name>
    <name evidence="3" type="ORF">PC115_g18837</name>
    <name evidence="4" type="ORF">PC117_g20972</name>
    <name evidence="5" type="ORF">PC118_g18895</name>
    <name evidence="6" type="ORF">PC129_g18095</name>
</gene>
<name>A0A329RVY8_9STRA</name>
<dbReference type="EMBL" id="RCMI01001006">
    <property type="protein sequence ID" value="KAG2892401.1"/>
    <property type="molecule type" value="Genomic_DNA"/>
</dbReference>
<feature type="compositionally biased region" description="Basic and acidic residues" evidence="1">
    <location>
        <begin position="1"/>
        <end position="15"/>
    </location>
</feature>
<evidence type="ECO:0000313" key="4">
    <source>
        <dbReference type="EMBL" id="KAG2904665.1"/>
    </source>
</evidence>
<keyword evidence="8" id="KW-1185">Reference proteome</keyword>
<evidence type="ECO:0000313" key="8">
    <source>
        <dbReference type="Proteomes" id="UP000251314"/>
    </source>
</evidence>
<sequence length="169" mass="18824">MNHHQRESPRSEERPNQLGLSPTRTLSGTWGDGDWSRRCATLLGRLTPLLLGFRLVQPATTSGARFADNAKNIGEPCRRSIAGLARSARKYVRPFRRVFRRLARRSRTPNASALTRVLDSVHRLRDINLKGVITPAAASSCCNWFNTLIVESSRSKSMSLDAIPAKNEA</sequence>
<dbReference type="Proteomes" id="UP000760860">
    <property type="component" value="Unassembled WGS sequence"/>
</dbReference>